<dbReference type="OrthoDB" id="294143at2759"/>
<feature type="compositionally biased region" description="Basic residues" evidence="4">
    <location>
        <begin position="195"/>
        <end position="204"/>
    </location>
</feature>
<dbReference type="PANTHER" id="PTHR24198:SF165">
    <property type="entry name" value="ANKYRIN REPEAT-CONTAINING PROTEIN-RELATED"/>
    <property type="match status" value="1"/>
</dbReference>
<keyword evidence="2 3" id="KW-0040">ANK repeat</keyword>
<sequence>MLINARAGVNEWHPWKHREHCACTTAIHEAAEAGDLEILQLLLEAQGDPVLASHRRLKDTPLMIACDQGLSEVVRMLLKYRADANMPWHDHGSRTSALCVASEKGHVETARVLLESRADVNEGFYTGPTLRKTPLCRACEEGHIEVVTLLLASNADVEMCLPLKAAIRHKHLTIVQLLEERGAPRSAPKYNYSNHSRRRDRRAR</sequence>
<evidence type="ECO:0000256" key="4">
    <source>
        <dbReference type="SAM" id="MobiDB-lite"/>
    </source>
</evidence>
<name>A0A812M600_9DINO</name>
<dbReference type="SMART" id="SM00248">
    <property type="entry name" value="ANK"/>
    <property type="match status" value="5"/>
</dbReference>
<dbReference type="SUPFAM" id="SSF48403">
    <property type="entry name" value="Ankyrin repeat"/>
    <property type="match status" value="1"/>
</dbReference>
<dbReference type="PROSITE" id="PS50088">
    <property type="entry name" value="ANK_REPEAT"/>
    <property type="match status" value="3"/>
</dbReference>
<feature type="region of interest" description="Disordered" evidence="4">
    <location>
        <begin position="185"/>
        <end position="204"/>
    </location>
</feature>
<dbReference type="Gene3D" id="1.25.40.20">
    <property type="entry name" value="Ankyrin repeat-containing domain"/>
    <property type="match status" value="2"/>
</dbReference>
<accession>A0A812M600</accession>
<feature type="repeat" description="ANK" evidence="3">
    <location>
        <begin position="57"/>
        <end position="85"/>
    </location>
</feature>
<dbReference type="Proteomes" id="UP000601435">
    <property type="component" value="Unassembled WGS sequence"/>
</dbReference>
<dbReference type="PANTHER" id="PTHR24198">
    <property type="entry name" value="ANKYRIN REPEAT AND PROTEIN KINASE DOMAIN-CONTAINING PROTEIN"/>
    <property type="match status" value="1"/>
</dbReference>
<dbReference type="PROSITE" id="PS50297">
    <property type="entry name" value="ANK_REP_REGION"/>
    <property type="match status" value="2"/>
</dbReference>
<feature type="repeat" description="ANK" evidence="3">
    <location>
        <begin position="22"/>
        <end position="54"/>
    </location>
</feature>
<keyword evidence="6" id="KW-1185">Reference proteome</keyword>
<keyword evidence="1" id="KW-0677">Repeat</keyword>
<dbReference type="GO" id="GO:0005737">
    <property type="term" value="C:cytoplasm"/>
    <property type="evidence" value="ECO:0007669"/>
    <property type="project" value="TreeGrafter"/>
</dbReference>
<protein>
    <submittedName>
        <fullName evidence="5">Mask protein</fullName>
    </submittedName>
</protein>
<evidence type="ECO:0000256" key="1">
    <source>
        <dbReference type="ARBA" id="ARBA00022737"/>
    </source>
</evidence>
<feature type="repeat" description="ANK" evidence="3">
    <location>
        <begin position="130"/>
        <end position="158"/>
    </location>
</feature>
<evidence type="ECO:0000313" key="6">
    <source>
        <dbReference type="Proteomes" id="UP000601435"/>
    </source>
</evidence>
<proteinExistence type="predicted"/>
<gene>
    <name evidence="5" type="primary">mask</name>
    <name evidence="5" type="ORF">SNEC2469_LOCUS5328</name>
</gene>
<dbReference type="EMBL" id="CAJNJA010009993">
    <property type="protein sequence ID" value="CAE7252704.1"/>
    <property type="molecule type" value="Genomic_DNA"/>
</dbReference>
<evidence type="ECO:0000256" key="2">
    <source>
        <dbReference type="ARBA" id="ARBA00023043"/>
    </source>
</evidence>
<dbReference type="InterPro" id="IPR002110">
    <property type="entry name" value="Ankyrin_rpt"/>
</dbReference>
<organism evidence="5 6">
    <name type="scientific">Symbiodinium necroappetens</name>
    <dbReference type="NCBI Taxonomy" id="1628268"/>
    <lineage>
        <taxon>Eukaryota</taxon>
        <taxon>Sar</taxon>
        <taxon>Alveolata</taxon>
        <taxon>Dinophyceae</taxon>
        <taxon>Suessiales</taxon>
        <taxon>Symbiodiniaceae</taxon>
        <taxon>Symbiodinium</taxon>
    </lineage>
</organism>
<reference evidence="5" key="1">
    <citation type="submission" date="2021-02" db="EMBL/GenBank/DDBJ databases">
        <authorList>
            <person name="Dougan E. K."/>
            <person name="Rhodes N."/>
            <person name="Thang M."/>
            <person name="Chan C."/>
        </authorList>
    </citation>
    <scope>NUCLEOTIDE SEQUENCE</scope>
</reference>
<dbReference type="Pfam" id="PF12796">
    <property type="entry name" value="Ank_2"/>
    <property type="match status" value="2"/>
</dbReference>
<dbReference type="InterPro" id="IPR036770">
    <property type="entry name" value="Ankyrin_rpt-contain_sf"/>
</dbReference>
<dbReference type="AlphaFoldDB" id="A0A812M600"/>
<comment type="caution">
    <text evidence="5">The sequence shown here is derived from an EMBL/GenBank/DDBJ whole genome shotgun (WGS) entry which is preliminary data.</text>
</comment>
<evidence type="ECO:0000313" key="5">
    <source>
        <dbReference type="EMBL" id="CAE7252704.1"/>
    </source>
</evidence>
<evidence type="ECO:0000256" key="3">
    <source>
        <dbReference type="PROSITE-ProRule" id="PRU00023"/>
    </source>
</evidence>